<keyword evidence="9" id="KW-1185">Reference proteome</keyword>
<dbReference type="RefSeq" id="WP_121922259.1">
    <property type="nucleotide sequence ID" value="NZ_REFO01000010.1"/>
</dbReference>
<comment type="caution">
    <text evidence="8">The sequence shown here is derived from an EMBL/GenBank/DDBJ whole genome shotgun (WGS) entry which is preliminary data.</text>
</comment>
<evidence type="ECO:0000256" key="6">
    <source>
        <dbReference type="ARBA" id="ARBA00023136"/>
    </source>
</evidence>
<dbReference type="AlphaFoldDB" id="A0A3M0BJX8"/>
<organism evidence="8 9">
    <name type="scientific">Hydrogenothermus marinus</name>
    <dbReference type="NCBI Taxonomy" id="133270"/>
    <lineage>
        <taxon>Bacteria</taxon>
        <taxon>Pseudomonadati</taxon>
        <taxon>Aquificota</taxon>
        <taxon>Aquificia</taxon>
        <taxon>Aquificales</taxon>
        <taxon>Hydrogenothermaceae</taxon>
        <taxon>Hydrogenothermus</taxon>
    </lineage>
</organism>
<keyword evidence="8" id="KW-0969">Cilium</keyword>
<feature type="transmembrane region" description="Helical" evidence="7">
    <location>
        <begin position="94"/>
        <end position="114"/>
    </location>
</feature>
<feature type="transmembrane region" description="Helical" evidence="7">
    <location>
        <begin position="67"/>
        <end position="87"/>
    </location>
</feature>
<feature type="transmembrane region" description="Helical" evidence="7">
    <location>
        <begin position="12"/>
        <end position="30"/>
    </location>
</feature>
<evidence type="ECO:0000256" key="5">
    <source>
        <dbReference type="ARBA" id="ARBA00022989"/>
    </source>
</evidence>
<keyword evidence="8" id="KW-0966">Cell projection</keyword>
<keyword evidence="8" id="KW-0282">Flagellum</keyword>
<sequence length="257" mass="28881">MKPLITFPEAIAIGLVFSRLIGFFISFPIFNSQVVPLNVRIMLIISLSFFIFHFSNVNIPNVSDINLVFLFMLVLKELLIGILLGVITHIFIAIFSYAAELIGYFMGLTIANIFDPTFGQVSILDRFYIFLFYLLFLITGAYQYLIVGLVKSFEVVPLFELKIDSGIFEYILLKSSLIFLLALKMAFPFVIVLLMLNVALALVNRLIPQVNVFIVGLPMQIFVGLLALSIGASGSILFASYVMKLFTKIYLKAVMNI</sequence>
<reference evidence="8 9" key="1">
    <citation type="submission" date="2018-10" db="EMBL/GenBank/DDBJ databases">
        <title>Genomic Encyclopedia of Archaeal and Bacterial Type Strains, Phase II (KMG-II): from individual species to whole genera.</title>
        <authorList>
            <person name="Goeker M."/>
        </authorList>
    </citation>
    <scope>NUCLEOTIDE SEQUENCE [LARGE SCALE GENOMIC DNA]</scope>
    <source>
        <strain evidence="8 9">VM1</strain>
    </source>
</reference>
<dbReference type="InterPro" id="IPR002010">
    <property type="entry name" value="T3SS_IM_R"/>
</dbReference>
<dbReference type="PANTHER" id="PTHR30065">
    <property type="entry name" value="FLAGELLAR BIOSYNTHETIC PROTEIN FLIR"/>
    <property type="match status" value="1"/>
</dbReference>
<evidence type="ECO:0000256" key="3">
    <source>
        <dbReference type="ARBA" id="ARBA00022475"/>
    </source>
</evidence>
<keyword evidence="3" id="KW-1003">Cell membrane</keyword>
<dbReference type="EMBL" id="REFO01000010">
    <property type="protein sequence ID" value="RMA97477.1"/>
    <property type="molecule type" value="Genomic_DNA"/>
</dbReference>
<keyword evidence="6 7" id="KW-0472">Membrane</keyword>
<evidence type="ECO:0000256" key="2">
    <source>
        <dbReference type="ARBA" id="ARBA00009772"/>
    </source>
</evidence>
<feature type="transmembrane region" description="Helical" evidence="7">
    <location>
        <begin position="171"/>
        <end position="201"/>
    </location>
</feature>
<evidence type="ECO:0000313" key="9">
    <source>
        <dbReference type="Proteomes" id="UP000280842"/>
    </source>
</evidence>
<comment type="similarity">
    <text evidence="2">Belongs to the FliR/MopE/SpaR family.</text>
</comment>
<protein>
    <submittedName>
        <fullName evidence="8">Flagellar biosynthetic protein FliR</fullName>
    </submittedName>
</protein>
<dbReference type="Proteomes" id="UP000280842">
    <property type="component" value="Unassembled WGS sequence"/>
</dbReference>
<name>A0A3M0BJX8_9AQUI</name>
<feature type="transmembrane region" description="Helical" evidence="7">
    <location>
        <begin position="37"/>
        <end position="55"/>
    </location>
</feature>
<dbReference type="OrthoDB" id="9807748at2"/>
<dbReference type="PANTHER" id="PTHR30065:SF1">
    <property type="entry name" value="SURFACE PRESENTATION OF ANTIGENS PROTEIN SPAR"/>
    <property type="match status" value="1"/>
</dbReference>
<evidence type="ECO:0000256" key="4">
    <source>
        <dbReference type="ARBA" id="ARBA00022692"/>
    </source>
</evidence>
<dbReference type="GO" id="GO:0005886">
    <property type="term" value="C:plasma membrane"/>
    <property type="evidence" value="ECO:0007669"/>
    <property type="project" value="UniProtKB-SubCell"/>
</dbReference>
<evidence type="ECO:0000256" key="7">
    <source>
        <dbReference type="SAM" id="Phobius"/>
    </source>
</evidence>
<proteinExistence type="inferred from homology"/>
<feature type="transmembrane region" description="Helical" evidence="7">
    <location>
        <begin position="221"/>
        <end position="242"/>
    </location>
</feature>
<dbReference type="PRINTS" id="PR00953">
    <property type="entry name" value="TYPE3IMRPROT"/>
</dbReference>
<accession>A0A3M0BJX8</accession>
<keyword evidence="4 7" id="KW-0812">Transmembrane</keyword>
<dbReference type="Pfam" id="PF01311">
    <property type="entry name" value="Bac_export_1"/>
    <property type="match status" value="1"/>
</dbReference>
<dbReference type="GO" id="GO:0006605">
    <property type="term" value="P:protein targeting"/>
    <property type="evidence" value="ECO:0007669"/>
    <property type="project" value="InterPro"/>
</dbReference>
<evidence type="ECO:0000256" key="1">
    <source>
        <dbReference type="ARBA" id="ARBA00004651"/>
    </source>
</evidence>
<evidence type="ECO:0000313" key="8">
    <source>
        <dbReference type="EMBL" id="RMA97477.1"/>
    </source>
</evidence>
<comment type="subcellular location">
    <subcellularLocation>
        <location evidence="1">Cell membrane</location>
        <topology evidence="1">Multi-pass membrane protein</topology>
    </subcellularLocation>
</comment>
<gene>
    <name evidence="8" type="ORF">CLV39_0090</name>
</gene>
<feature type="transmembrane region" description="Helical" evidence="7">
    <location>
        <begin position="126"/>
        <end position="150"/>
    </location>
</feature>
<keyword evidence="5 7" id="KW-1133">Transmembrane helix</keyword>